<dbReference type="PANTHER" id="PTHR33729">
    <property type="entry name" value="METHYL-CPG BINDING DOMAIN CONTAINING PROTEIN, EXPRESSED"/>
    <property type="match status" value="1"/>
</dbReference>
<dbReference type="PANTHER" id="PTHR33729:SF6">
    <property type="entry name" value="METHYL-CPG-BINDING DOMAIN-CONTAINING PROTEIN 11"/>
    <property type="match status" value="1"/>
</dbReference>
<feature type="compositionally biased region" description="Polar residues" evidence="6">
    <location>
        <begin position="190"/>
        <end position="202"/>
    </location>
</feature>
<sequence length="252" mass="27497">MTYPGLSLHPFLSDNSYQQVSAISSVLFCLQFIPKKGVSPTKHEIIFIDPTGEELSNKRQLEKYLKAHPGGPAVSEFYWGTGETPRRSARITASKDNKEPETASGGIEETKDIHMEEAEKSEKMNVEGEVGKENVKAVSEKSQDEAQAGASGFAPMEEERTKKNEVGGEEKAKQERSTSEPEGVIKEKQSSNCNEGQNYSVGNEISKKTEAAIQNGSNADSQTGLLIKQDPGQLTSMIASQICGAFEIEKSY</sequence>
<organism evidence="8 9">
    <name type="scientific">Gossypium armourianum</name>
    <dbReference type="NCBI Taxonomy" id="34283"/>
    <lineage>
        <taxon>Eukaryota</taxon>
        <taxon>Viridiplantae</taxon>
        <taxon>Streptophyta</taxon>
        <taxon>Embryophyta</taxon>
        <taxon>Tracheophyta</taxon>
        <taxon>Spermatophyta</taxon>
        <taxon>Magnoliopsida</taxon>
        <taxon>eudicotyledons</taxon>
        <taxon>Gunneridae</taxon>
        <taxon>Pentapetalae</taxon>
        <taxon>rosids</taxon>
        <taxon>malvids</taxon>
        <taxon>Malvales</taxon>
        <taxon>Malvaceae</taxon>
        <taxon>Malvoideae</taxon>
        <taxon>Gossypium</taxon>
    </lineage>
</organism>
<comment type="subcellular location">
    <subcellularLocation>
        <location evidence="1">Nucleus</location>
    </subcellularLocation>
</comment>
<keyword evidence="5" id="KW-0539">Nucleus</keyword>
<proteinExistence type="predicted"/>
<feature type="compositionally biased region" description="Basic and acidic residues" evidence="6">
    <location>
        <begin position="108"/>
        <end position="144"/>
    </location>
</feature>
<feature type="domain" description="MBD" evidence="7">
    <location>
        <begin position="33"/>
        <end position="85"/>
    </location>
</feature>
<keyword evidence="2" id="KW-0805">Transcription regulation</keyword>
<evidence type="ECO:0000256" key="5">
    <source>
        <dbReference type="ARBA" id="ARBA00023242"/>
    </source>
</evidence>
<dbReference type="SUPFAM" id="SSF54171">
    <property type="entry name" value="DNA-binding domain"/>
    <property type="match status" value="1"/>
</dbReference>
<evidence type="ECO:0000259" key="7">
    <source>
        <dbReference type="Pfam" id="PF01429"/>
    </source>
</evidence>
<feature type="region of interest" description="Disordered" evidence="6">
    <location>
        <begin position="76"/>
        <end position="202"/>
    </location>
</feature>
<dbReference type="GO" id="GO:0005634">
    <property type="term" value="C:nucleus"/>
    <property type="evidence" value="ECO:0007669"/>
    <property type="project" value="UniProtKB-SubCell"/>
</dbReference>
<evidence type="ECO:0000313" key="9">
    <source>
        <dbReference type="Proteomes" id="UP000593575"/>
    </source>
</evidence>
<accession>A0A7J9IHP4</accession>
<keyword evidence="4" id="KW-0804">Transcription</keyword>
<evidence type="ECO:0000256" key="3">
    <source>
        <dbReference type="ARBA" id="ARBA00023125"/>
    </source>
</evidence>
<evidence type="ECO:0000256" key="6">
    <source>
        <dbReference type="SAM" id="MobiDB-lite"/>
    </source>
</evidence>
<evidence type="ECO:0000313" key="8">
    <source>
        <dbReference type="EMBL" id="MBA0821114.1"/>
    </source>
</evidence>
<dbReference type="Pfam" id="PF01429">
    <property type="entry name" value="MBD"/>
    <property type="match status" value="1"/>
</dbReference>
<keyword evidence="3" id="KW-0238">DNA-binding</keyword>
<dbReference type="InterPro" id="IPR016177">
    <property type="entry name" value="DNA-bd_dom_sf"/>
</dbReference>
<name>A0A7J9IHP4_9ROSI</name>
<comment type="caution">
    <text evidence="8">The sequence shown here is derived from an EMBL/GenBank/DDBJ whole genome shotgun (WGS) entry which is preliminary data.</text>
</comment>
<evidence type="ECO:0000256" key="2">
    <source>
        <dbReference type="ARBA" id="ARBA00023015"/>
    </source>
</evidence>
<feature type="compositionally biased region" description="Basic and acidic residues" evidence="6">
    <location>
        <begin position="157"/>
        <end position="189"/>
    </location>
</feature>
<dbReference type="InterPro" id="IPR039622">
    <property type="entry name" value="MBD10/11"/>
</dbReference>
<dbReference type="EMBL" id="JABFAE010000001">
    <property type="protein sequence ID" value="MBA0821114.1"/>
    <property type="molecule type" value="Genomic_DNA"/>
</dbReference>
<protein>
    <recommendedName>
        <fullName evidence="7">MBD domain-containing protein</fullName>
    </recommendedName>
</protein>
<dbReference type="Proteomes" id="UP000593575">
    <property type="component" value="Unassembled WGS sequence"/>
</dbReference>
<dbReference type="GO" id="GO:0003677">
    <property type="term" value="F:DNA binding"/>
    <property type="evidence" value="ECO:0007669"/>
    <property type="project" value="UniProtKB-KW"/>
</dbReference>
<dbReference type="AlphaFoldDB" id="A0A7J9IHP4"/>
<gene>
    <name evidence="8" type="ORF">Goarm_017990</name>
</gene>
<reference evidence="8 9" key="1">
    <citation type="journal article" date="2019" name="Genome Biol. Evol.">
        <title>Insights into the evolution of the New World diploid cottons (Gossypium, subgenus Houzingenia) based on genome sequencing.</title>
        <authorList>
            <person name="Grover C.E."/>
            <person name="Arick M.A. 2nd"/>
            <person name="Thrash A."/>
            <person name="Conover J.L."/>
            <person name="Sanders W.S."/>
            <person name="Peterson D.G."/>
            <person name="Frelichowski J.E."/>
            <person name="Scheffler J.A."/>
            <person name="Scheffler B.E."/>
            <person name="Wendel J.F."/>
        </authorList>
    </citation>
    <scope>NUCLEOTIDE SEQUENCE [LARGE SCALE GENOMIC DNA]</scope>
    <source>
        <strain evidence="8">6</strain>
        <tissue evidence="8">Leaf</tissue>
    </source>
</reference>
<evidence type="ECO:0000256" key="4">
    <source>
        <dbReference type="ARBA" id="ARBA00023163"/>
    </source>
</evidence>
<keyword evidence="9" id="KW-1185">Reference proteome</keyword>
<dbReference type="InterPro" id="IPR001739">
    <property type="entry name" value="Methyl_CpG_DNA-bd"/>
</dbReference>
<evidence type="ECO:0000256" key="1">
    <source>
        <dbReference type="ARBA" id="ARBA00004123"/>
    </source>
</evidence>